<organism evidence="5 6">
    <name type="scientific">Naegleria lovaniensis</name>
    <name type="common">Amoeba</name>
    <dbReference type="NCBI Taxonomy" id="51637"/>
    <lineage>
        <taxon>Eukaryota</taxon>
        <taxon>Discoba</taxon>
        <taxon>Heterolobosea</taxon>
        <taxon>Tetramitia</taxon>
        <taxon>Eutetramitia</taxon>
        <taxon>Vahlkampfiidae</taxon>
        <taxon>Naegleria</taxon>
    </lineage>
</organism>
<comment type="caution">
    <text evidence="5">The sequence shown here is derived from an EMBL/GenBank/DDBJ whole genome shotgun (WGS) entry which is preliminary data.</text>
</comment>
<accession>A0AA88KDU8</accession>
<keyword evidence="3" id="KW-0732">Signal</keyword>
<evidence type="ECO:0000256" key="3">
    <source>
        <dbReference type="SAM" id="SignalP"/>
    </source>
</evidence>
<dbReference type="InterPro" id="IPR017853">
    <property type="entry name" value="GH"/>
</dbReference>
<dbReference type="GO" id="GO:0008061">
    <property type="term" value="F:chitin binding"/>
    <property type="evidence" value="ECO:0007669"/>
    <property type="project" value="InterPro"/>
</dbReference>
<dbReference type="GeneID" id="68103186"/>
<dbReference type="PANTHER" id="PTHR46066:SF2">
    <property type="entry name" value="CHITINASE DOMAIN-CONTAINING PROTEIN 1"/>
    <property type="match status" value="1"/>
</dbReference>
<keyword evidence="6" id="KW-1185">Reference proteome</keyword>
<dbReference type="GO" id="GO:0070492">
    <property type="term" value="F:oligosaccharide binding"/>
    <property type="evidence" value="ECO:0007669"/>
    <property type="project" value="TreeGrafter"/>
</dbReference>
<dbReference type="InterPro" id="IPR011583">
    <property type="entry name" value="Chitinase_II/V-like_cat"/>
</dbReference>
<comment type="similarity">
    <text evidence="1">Belongs to the glycosyl hydrolase 18 family.</text>
</comment>
<name>A0AA88KDU8_NAELO</name>
<feature type="signal peptide" evidence="3">
    <location>
        <begin position="1"/>
        <end position="22"/>
    </location>
</feature>
<evidence type="ECO:0000256" key="2">
    <source>
        <dbReference type="ARBA" id="ARBA00040976"/>
    </source>
</evidence>
<dbReference type="Gene3D" id="3.10.50.10">
    <property type="match status" value="1"/>
</dbReference>
<evidence type="ECO:0000313" key="6">
    <source>
        <dbReference type="Proteomes" id="UP000816034"/>
    </source>
</evidence>
<dbReference type="Gene3D" id="3.20.20.80">
    <property type="entry name" value="Glycosidases"/>
    <property type="match status" value="1"/>
</dbReference>
<dbReference type="PANTHER" id="PTHR46066">
    <property type="entry name" value="CHITINASE DOMAIN-CONTAINING PROTEIN 1 FAMILY MEMBER"/>
    <property type="match status" value="1"/>
</dbReference>
<feature type="chain" id="PRO_5041664746" description="Chitinase domain-containing protein 1" evidence="3">
    <location>
        <begin position="23"/>
        <end position="428"/>
    </location>
</feature>
<evidence type="ECO:0000313" key="5">
    <source>
        <dbReference type="EMBL" id="KAG2374448.1"/>
    </source>
</evidence>
<dbReference type="GO" id="GO:0012505">
    <property type="term" value="C:endomembrane system"/>
    <property type="evidence" value="ECO:0007669"/>
    <property type="project" value="TreeGrafter"/>
</dbReference>
<proteinExistence type="inferred from homology"/>
<dbReference type="InterPro" id="IPR029070">
    <property type="entry name" value="Chitinase_insertion_sf"/>
</dbReference>
<sequence length="428" mass="49094">MFAHKFLILFMIFIISASSIHASLRKLSEQEVKDLVQSIQSSPSSVESSTGSDHPSKVLGFVTPWNSGGYDVAKRNNHNIKYISPVWLQLRPSQSRNAFEITGLQDIDMKWMKDVKKNNVGAKLLPRIQFDYGHWTKEHMQMFYGHPTFSKQVHQPVVDRIGQLVRAYDLDGIVLEVGFLQFEHIKHIMVPFLKALKEKLSGIQKTSTFEIYLVVPSVLPNPDNPNIPNALFERDHLSLVSPYVDGFLVMTYDYFSNKRSKNQSTQYVFNSPLKGFIDYTIDYFTEGGKRNDIANKILLGLNFYGVVISTQHLSSKKLLSQLVEEQKNANSEDLISNWIKTYSSPKFDFTTGGKFKDHLNFYYLQSVLFDPDAQEYLFEFVEGDQLLLVVFPTPQTIQTRVQFAKQHNLGGVMIWELGQGLDSFYHSF</sequence>
<evidence type="ECO:0000256" key="1">
    <source>
        <dbReference type="ARBA" id="ARBA00009336"/>
    </source>
</evidence>
<reference evidence="5 6" key="1">
    <citation type="journal article" date="2018" name="BMC Genomics">
        <title>The genome of Naegleria lovaniensis, the basis for a comparative approach to unravel pathogenicity factors of the human pathogenic amoeba N. fowleri.</title>
        <authorList>
            <person name="Liechti N."/>
            <person name="Schurch N."/>
            <person name="Bruggmann R."/>
            <person name="Wittwer M."/>
        </authorList>
    </citation>
    <scope>NUCLEOTIDE SEQUENCE [LARGE SCALE GENOMIC DNA]</scope>
    <source>
        <strain evidence="5 6">ATCC 30569</strain>
    </source>
</reference>
<dbReference type="AlphaFoldDB" id="A0AA88KDU8"/>
<dbReference type="Pfam" id="PF00704">
    <property type="entry name" value="Glyco_hydro_18"/>
    <property type="match status" value="1"/>
</dbReference>
<dbReference type="SUPFAM" id="SSF51445">
    <property type="entry name" value="(Trans)glycosidases"/>
    <property type="match status" value="1"/>
</dbReference>
<protein>
    <recommendedName>
        <fullName evidence="2">Chitinase domain-containing protein 1</fullName>
    </recommendedName>
</protein>
<feature type="domain" description="GH18" evidence="4">
    <location>
        <begin position="56"/>
        <end position="428"/>
    </location>
</feature>
<dbReference type="SMART" id="SM00636">
    <property type="entry name" value="Glyco_18"/>
    <property type="match status" value="1"/>
</dbReference>
<evidence type="ECO:0000259" key="4">
    <source>
        <dbReference type="PROSITE" id="PS51910"/>
    </source>
</evidence>
<dbReference type="EMBL" id="PYSW02000045">
    <property type="protein sequence ID" value="KAG2374448.1"/>
    <property type="molecule type" value="Genomic_DNA"/>
</dbReference>
<dbReference type="InterPro" id="IPR001223">
    <property type="entry name" value="Glyco_hydro18_cat"/>
</dbReference>
<dbReference type="PROSITE" id="PS51910">
    <property type="entry name" value="GH18_2"/>
    <property type="match status" value="1"/>
</dbReference>
<dbReference type="GO" id="GO:0005975">
    <property type="term" value="P:carbohydrate metabolic process"/>
    <property type="evidence" value="ECO:0007669"/>
    <property type="project" value="InterPro"/>
</dbReference>
<dbReference type="RefSeq" id="XP_044543622.1">
    <property type="nucleotide sequence ID" value="XM_044686309.1"/>
</dbReference>
<dbReference type="Proteomes" id="UP000816034">
    <property type="component" value="Unassembled WGS sequence"/>
</dbReference>
<gene>
    <name evidence="5" type="ORF">C9374_010732</name>
</gene>